<accession>A0A2G5K2T4</accession>
<evidence type="ECO:0000259" key="1">
    <source>
        <dbReference type="PROSITE" id="PS51077"/>
    </source>
</evidence>
<sequence>MPTKTRTTERILDVFEAVMLSGPISLNELSANTGIPRSSAHRAAQVLERKGWIRPRLFDHAYQVTSLFSREFIAVESAHRIVERVGPSIKSFVSEYDLDAEIGIFSEIGIFDTLDKTERSYDLDTHQSLVMSPLALMAQLILPPELLVRHLDAYLQRANTGERNEITTGQHRLTLTELRKQGPMAISPYFAFPFNDRDKHYGAIVFKQKPSVKPQDHILSRIAPKFGATLDHLGLTTYPFGLDR</sequence>
<dbReference type="Gene3D" id="1.10.10.10">
    <property type="entry name" value="Winged helix-like DNA-binding domain superfamily/Winged helix DNA-binding domain"/>
    <property type="match status" value="1"/>
</dbReference>
<dbReference type="Proteomes" id="UP000231516">
    <property type="component" value="Unassembled WGS sequence"/>
</dbReference>
<feature type="domain" description="HTH iclR-type" evidence="1">
    <location>
        <begin position="5"/>
        <end position="66"/>
    </location>
</feature>
<evidence type="ECO:0000313" key="2">
    <source>
        <dbReference type="EMBL" id="PIB23429.1"/>
    </source>
</evidence>
<keyword evidence="3" id="KW-1185">Reference proteome</keyword>
<dbReference type="EMBL" id="MDGM01000013">
    <property type="protein sequence ID" value="PIB23429.1"/>
    <property type="molecule type" value="Genomic_DNA"/>
</dbReference>
<comment type="caution">
    <text evidence="2">The sequence shown here is derived from an EMBL/GenBank/DDBJ whole genome shotgun (WGS) entry which is preliminary data.</text>
</comment>
<dbReference type="RefSeq" id="WP_099594143.1">
    <property type="nucleotide sequence ID" value="NZ_MDGM01000013.1"/>
</dbReference>
<evidence type="ECO:0000313" key="3">
    <source>
        <dbReference type="Proteomes" id="UP000231516"/>
    </source>
</evidence>
<dbReference type="OrthoDB" id="6057486at2"/>
<dbReference type="PROSITE" id="PS51077">
    <property type="entry name" value="HTH_ICLR"/>
    <property type="match status" value="1"/>
</dbReference>
<dbReference type="SUPFAM" id="SSF46785">
    <property type="entry name" value="Winged helix' DNA-binding domain"/>
    <property type="match status" value="1"/>
</dbReference>
<proteinExistence type="predicted"/>
<dbReference type="InterPro" id="IPR036390">
    <property type="entry name" value="WH_DNA-bd_sf"/>
</dbReference>
<gene>
    <name evidence="2" type="ORF">BFP76_07710</name>
</gene>
<organism evidence="2 3">
    <name type="scientific">Paramylibacter kogurei</name>
    <dbReference type="NCBI Taxonomy" id="1889778"/>
    <lineage>
        <taxon>Bacteria</taxon>
        <taxon>Pseudomonadati</taxon>
        <taxon>Pseudomonadota</taxon>
        <taxon>Alphaproteobacteria</taxon>
        <taxon>Rhodobacterales</taxon>
        <taxon>Paracoccaceae</taxon>
        <taxon>Paramylibacter</taxon>
    </lineage>
</organism>
<reference evidence="2 3" key="1">
    <citation type="submission" date="2016-08" db="EMBL/GenBank/DDBJ databases">
        <title>Draft genome of Amylibacter sp. strain 4G11.</title>
        <authorList>
            <person name="Wong S.-K."/>
            <person name="Hamasaki K."/>
            <person name="Yoshizawa S."/>
        </authorList>
    </citation>
    <scope>NUCLEOTIDE SEQUENCE [LARGE SCALE GENOMIC DNA]</scope>
    <source>
        <strain evidence="2 3">4G11</strain>
    </source>
</reference>
<dbReference type="GO" id="GO:0006355">
    <property type="term" value="P:regulation of DNA-templated transcription"/>
    <property type="evidence" value="ECO:0007669"/>
    <property type="project" value="InterPro"/>
</dbReference>
<dbReference type="InterPro" id="IPR005471">
    <property type="entry name" value="Tscrpt_reg_IclR_N"/>
</dbReference>
<dbReference type="InterPro" id="IPR036388">
    <property type="entry name" value="WH-like_DNA-bd_sf"/>
</dbReference>
<name>A0A2G5K2T4_9RHOB</name>
<dbReference type="GO" id="GO:0003677">
    <property type="term" value="F:DNA binding"/>
    <property type="evidence" value="ECO:0007669"/>
    <property type="project" value="InterPro"/>
</dbReference>
<protein>
    <recommendedName>
        <fullName evidence="1">HTH iclR-type domain-containing protein</fullName>
    </recommendedName>
</protein>
<dbReference type="Pfam" id="PF09339">
    <property type="entry name" value="HTH_IclR"/>
    <property type="match status" value="1"/>
</dbReference>
<dbReference type="AlphaFoldDB" id="A0A2G5K2T4"/>